<dbReference type="AlphaFoldDB" id="A0A0G4NT21"/>
<dbReference type="EMBL" id="HG793134">
    <property type="protein sequence ID" value="CRL17114.1"/>
    <property type="molecule type" value="Genomic_DNA"/>
</dbReference>
<dbReference type="Proteomes" id="UP000053732">
    <property type="component" value="Unassembled WGS sequence"/>
</dbReference>
<evidence type="ECO:0000313" key="2">
    <source>
        <dbReference type="Proteomes" id="UP000053732"/>
    </source>
</evidence>
<protein>
    <submittedName>
        <fullName evidence="1">Str. FM013</fullName>
    </submittedName>
</protein>
<name>A0A0G4NT21_PENC3</name>
<gene>
    <name evidence="1" type="ORF">PCAMFM013_S001g000074</name>
</gene>
<organism evidence="1 2">
    <name type="scientific">Penicillium camemberti (strain FM 013)</name>
    <dbReference type="NCBI Taxonomy" id="1429867"/>
    <lineage>
        <taxon>Eukaryota</taxon>
        <taxon>Fungi</taxon>
        <taxon>Dikarya</taxon>
        <taxon>Ascomycota</taxon>
        <taxon>Pezizomycotina</taxon>
        <taxon>Eurotiomycetes</taxon>
        <taxon>Eurotiomycetidae</taxon>
        <taxon>Eurotiales</taxon>
        <taxon>Aspergillaceae</taxon>
        <taxon>Penicillium</taxon>
    </lineage>
</organism>
<keyword evidence="2" id="KW-1185">Reference proteome</keyword>
<sequence length="88" mass="9039">MDVTIKFQARALLKGTVSPIRPPGIPCAHSSTASVVGEKGGFLVTTSVRFDSNGFGRKDVGISACVVPHIDSLGLARAVVVPIGGDHV</sequence>
<evidence type="ECO:0000313" key="1">
    <source>
        <dbReference type="EMBL" id="CRL17114.1"/>
    </source>
</evidence>
<proteinExistence type="predicted"/>
<accession>A0A0G4NT21</accession>
<reference evidence="1 2" key="1">
    <citation type="journal article" date="2014" name="Nat. Commun.">
        <title>Multiple recent horizontal transfers of a large genomic region in cheese making fungi.</title>
        <authorList>
            <person name="Cheeseman K."/>
            <person name="Ropars J."/>
            <person name="Renault P."/>
            <person name="Dupont J."/>
            <person name="Gouzy J."/>
            <person name="Branca A."/>
            <person name="Abraham A.L."/>
            <person name="Ceppi M."/>
            <person name="Conseiller E."/>
            <person name="Debuchy R."/>
            <person name="Malagnac F."/>
            <person name="Goarin A."/>
            <person name="Silar P."/>
            <person name="Lacoste S."/>
            <person name="Sallet E."/>
            <person name="Bensimon A."/>
            <person name="Giraud T."/>
            <person name="Brygoo Y."/>
        </authorList>
    </citation>
    <scope>NUCLEOTIDE SEQUENCE [LARGE SCALE GENOMIC DNA]</scope>
    <source>
        <strain evidence="2">FM 013</strain>
    </source>
</reference>